<dbReference type="Pfam" id="PF09731">
    <property type="entry name" value="Mitofilin"/>
    <property type="match status" value="1"/>
</dbReference>
<proteinExistence type="predicted"/>
<comment type="caution">
    <text evidence="7">The sequence shown here is derived from an EMBL/GenBank/DDBJ whole genome shotgun (WGS) entry which is preliminary data.</text>
</comment>
<gene>
    <name evidence="7" type="ORF">DU478_19035</name>
</gene>
<comment type="subcellular location">
    <subcellularLocation>
        <location evidence="1">Membrane</location>
    </subcellularLocation>
</comment>
<evidence type="ECO:0000256" key="5">
    <source>
        <dbReference type="SAM" id="Coils"/>
    </source>
</evidence>
<organism evidence="7 8">
    <name type="scientific">Thalassococcus profundi</name>
    <dbReference type="NCBI Taxonomy" id="2282382"/>
    <lineage>
        <taxon>Bacteria</taxon>
        <taxon>Pseudomonadati</taxon>
        <taxon>Pseudomonadota</taxon>
        <taxon>Alphaproteobacteria</taxon>
        <taxon>Rhodobacterales</taxon>
        <taxon>Roseobacteraceae</taxon>
        <taxon>Thalassococcus</taxon>
    </lineage>
</organism>
<dbReference type="Gene3D" id="1.10.287.1490">
    <property type="match status" value="1"/>
</dbReference>
<protein>
    <recommendedName>
        <fullName evidence="9">Mitochondrial inner membrane protein</fullName>
    </recommendedName>
</protein>
<dbReference type="RefSeq" id="WP_114512544.1">
    <property type="nucleotide sequence ID" value="NZ_QPMK01000019.1"/>
</dbReference>
<dbReference type="GO" id="GO:0016020">
    <property type="term" value="C:membrane"/>
    <property type="evidence" value="ECO:0007669"/>
    <property type="project" value="UniProtKB-SubCell"/>
</dbReference>
<keyword evidence="8" id="KW-1185">Reference proteome</keyword>
<feature type="compositionally biased region" description="Low complexity" evidence="6">
    <location>
        <begin position="143"/>
        <end position="159"/>
    </location>
</feature>
<evidence type="ECO:0000313" key="7">
    <source>
        <dbReference type="EMBL" id="RDD64659.1"/>
    </source>
</evidence>
<dbReference type="EMBL" id="QPMK01000019">
    <property type="protein sequence ID" value="RDD64659.1"/>
    <property type="molecule type" value="Genomic_DNA"/>
</dbReference>
<sequence>MANKKTSDKSSEKDKAADGSASEDTPKADPLHVPEAPVPDEPAGAESARNRDAEGDGTTTAGDAPETETAKTEGADSVPVFADDTAMTAEASPWDKKPEDAEAATEGEDGSSTADDTVAGSGSDDDTTAADRIDTEGESAVNATPDAGGDTGTPAAAAAAPQAVRETVVERRGGFFPVLLGGILAAGAGYLAAQYESGDWPFATATTEDPFRTQTEAALQSQQTSVDDLTSRLGAVEGAIANVDDSATEAALSGLTEQVDALNDQIATLSEQQGLLEVRVVNLEKAPVADTVSPDAIAAYERELDALRAEISEQRVSIENMAQEAVAAEQNASAQAELARARAALAELTAALDSGQPFQQSVTEIMGVDEVAVPDALTATASEGVPTQAALLDSYPDAARAALQAARAGEDGTISGGLGGFLRSQLGARSVAPREGDDPDAVLSRAEAALKAGELQTALTEIETLPEEAKAAMSDWITSARMRAQAQSAVNALSQELNTK</sequence>
<accession>A0A369TH33</accession>
<feature type="coiled-coil region" evidence="5">
    <location>
        <begin position="297"/>
        <end position="351"/>
    </location>
</feature>
<dbReference type="PANTHER" id="PTHR15415:SF7">
    <property type="entry name" value="MICOS COMPLEX SUBUNIT MIC60"/>
    <property type="match status" value="1"/>
</dbReference>
<dbReference type="PANTHER" id="PTHR15415">
    <property type="entry name" value="MITOFILIN"/>
    <property type="match status" value="1"/>
</dbReference>
<dbReference type="AlphaFoldDB" id="A0A369TH33"/>
<evidence type="ECO:0008006" key="9">
    <source>
        <dbReference type="Google" id="ProtNLM"/>
    </source>
</evidence>
<name>A0A369TH33_9RHOB</name>
<evidence type="ECO:0000256" key="6">
    <source>
        <dbReference type="SAM" id="MobiDB-lite"/>
    </source>
</evidence>
<evidence type="ECO:0000256" key="1">
    <source>
        <dbReference type="ARBA" id="ARBA00004370"/>
    </source>
</evidence>
<evidence type="ECO:0000313" key="8">
    <source>
        <dbReference type="Proteomes" id="UP000253977"/>
    </source>
</evidence>
<keyword evidence="2" id="KW-0812">Transmembrane</keyword>
<evidence type="ECO:0000256" key="2">
    <source>
        <dbReference type="ARBA" id="ARBA00022692"/>
    </source>
</evidence>
<dbReference type="OrthoDB" id="7659420at2"/>
<evidence type="ECO:0000256" key="3">
    <source>
        <dbReference type="ARBA" id="ARBA00022989"/>
    </source>
</evidence>
<dbReference type="InterPro" id="IPR019133">
    <property type="entry name" value="MIC60"/>
</dbReference>
<reference evidence="7 8" key="1">
    <citation type="submission" date="2018-07" db="EMBL/GenBank/DDBJ databases">
        <title>Thalassococcus profundi sp. nov., a marine bacterium isolated from deep seawater of Okinawa Trough.</title>
        <authorList>
            <person name="Yu M."/>
        </authorList>
    </citation>
    <scope>NUCLEOTIDE SEQUENCE [LARGE SCALE GENOMIC DNA]</scope>
    <source>
        <strain evidence="7 8">WRAS1</strain>
    </source>
</reference>
<evidence type="ECO:0000256" key="4">
    <source>
        <dbReference type="ARBA" id="ARBA00023136"/>
    </source>
</evidence>
<keyword evidence="5" id="KW-0175">Coiled coil</keyword>
<feature type="compositionally biased region" description="Basic and acidic residues" evidence="6">
    <location>
        <begin position="1"/>
        <end position="17"/>
    </location>
</feature>
<feature type="region of interest" description="Disordered" evidence="6">
    <location>
        <begin position="1"/>
        <end position="159"/>
    </location>
</feature>
<keyword evidence="3" id="KW-1133">Transmembrane helix</keyword>
<dbReference type="Proteomes" id="UP000253977">
    <property type="component" value="Unassembled WGS sequence"/>
</dbReference>
<keyword evidence="4" id="KW-0472">Membrane</keyword>